<sequence length="37" mass="4268">MASSSRAEAIYSHIRRDREKYLSSTNVLPDSPWPKDC</sequence>
<reference evidence="1" key="1">
    <citation type="submission" date="2014-09" db="EMBL/GenBank/DDBJ databases">
        <authorList>
            <person name="Magalhaes I.L.F."/>
            <person name="Oliveira U."/>
            <person name="Santos F.R."/>
            <person name="Vidigal T.H.D.A."/>
            <person name="Brescovit A.D."/>
            <person name="Santos A.J."/>
        </authorList>
    </citation>
    <scope>NUCLEOTIDE SEQUENCE</scope>
    <source>
        <tissue evidence="1">Shoot tissue taken approximately 20 cm above the soil surface</tissue>
    </source>
</reference>
<dbReference type="AlphaFoldDB" id="A0A0A9H8Y0"/>
<name>A0A0A9H8Y0_ARUDO</name>
<protein>
    <submittedName>
        <fullName evidence="1">Uncharacterized protein</fullName>
    </submittedName>
</protein>
<proteinExistence type="predicted"/>
<evidence type="ECO:0000313" key="1">
    <source>
        <dbReference type="EMBL" id="JAE33192.1"/>
    </source>
</evidence>
<dbReference type="EMBL" id="GBRH01164704">
    <property type="protein sequence ID" value="JAE33192.1"/>
    <property type="molecule type" value="Transcribed_RNA"/>
</dbReference>
<accession>A0A0A9H8Y0</accession>
<reference evidence="1" key="2">
    <citation type="journal article" date="2015" name="Data Brief">
        <title>Shoot transcriptome of the giant reed, Arundo donax.</title>
        <authorList>
            <person name="Barrero R.A."/>
            <person name="Guerrero F.D."/>
            <person name="Moolhuijzen P."/>
            <person name="Goolsby J.A."/>
            <person name="Tidwell J."/>
            <person name="Bellgard S.E."/>
            <person name="Bellgard M.I."/>
        </authorList>
    </citation>
    <scope>NUCLEOTIDE SEQUENCE</scope>
    <source>
        <tissue evidence="1">Shoot tissue taken approximately 20 cm above the soil surface</tissue>
    </source>
</reference>
<organism evidence="1">
    <name type="scientific">Arundo donax</name>
    <name type="common">Giant reed</name>
    <name type="synonym">Donax arundinaceus</name>
    <dbReference type="NCBI Taxonomy" id="35708"/>
    <lineage>
        <taxon>Eukaryota</taxon>
        <taxon>Viridiplantae</taxon>
        <taxon>Streptophyta</taxon>
        <taxon>Embryophyta</taxon>
        <taxon>Tracheophyta</taxon>
        <taxon>Spermatophyta</taxon>
        <taxon>Magnoliopsida</taxon>
        <taxon>Liliopsida</taxon>
        <taxon>Poales</taxon>
        <taxon>Poaceae</taxon>
        <taxon>PACMAD clade</taxon>
        <taxon>Arundinoideae</taxon>
        <taxon>Arundineae</taxon>
        <taxon>Arundo</taxon>
    </lineage>
</organism>